<accession>A0A1E5PWJ2</accession>
<feature type="transmembrane region" description="Helical" evidence="2">
    <location>
        <begin position="184"/>
        <end position="209"/>
    </location>
</feature>
<feature type="region of interest" description="Disordered" evidence="1">
    <location>
        <begin position="1"/>
        <end position="71"/>
    </location>
</feature>
<dbReference type="Proteomes" id="UP000095705">
    <property type="component" value="Unassembled WGS sequence"/>
</dbReference>
<evidence type="ECO:0000256" key="2">
    <source>
        <dbReference type="SAM" id="Phobius"/>
    </source>
</evidence>
<dbReference type="RefSeq" id="WP_069922167.1">
    <property type="nucleotide sequence ID" value="NZ_MEHK01000001.1"/>
</dbReference>
<feature type="compositionally biased region" description="Basic and acidic residues" evidence="1">
    <location>
        <begin position="1"/>
        <end position="10"/>
    </location>
</feature>
<evidence type="ECO:0000256" key="1">
    <source>
        <dbReference type="SAM" id="MobiDB-lite"/>
    </source>
</evidence>
<dbReference type="AlphaFoldDB" id="A0A1E5PWJ2"/>
<feature type="compositionally biased region" description="Low complexity" evidence="1">
    <location>
        <begin position="44"/>
        <end position="71"/>
    </location>
</feature>
<gene>
    <name evidence="3" type="ORF">BGK67_23865</name>
</gene>
<keyword evidence="2" id="KW-0812">Transmembrane</keyword>
<keyword evidence="2" id="KW-0472">Membrane</keyword>
<reference evidence="3 4" key="1">
    <citation type="submission" date="2016-08" db="EMBL/GenBank/DDBJ databases">
        <title>The complete genome of Streptomyces subrutilus 10-1-1.</title>
        <authorList>
            <person name="Chen X."/>
        </authorList>
    </citation>
    <scope>NUCLEOTIDE SEQUENCE [LARGE SCALE GENOMIC DNA]</scope>
    <source>
        <strain evidence="3 4">10-1-1</strain>
    </source>
</reference>
<name>A0A1E5PWJ2_9ACTN</name>
<feature type="transmembrane region" description="Helical" evidence="2">
    <location>
        <begin position="137"/>
        <end position="164"/>
    </location>
</feature>
<organism evidence="3 4">
    <name type="scientific">Streptomyces subrutilus</name>
    <dbReference type="NCBI Taxonomy" id="36818"/>
    <lineage>
        <taxon>Bacteria</taxon>
        <taxon>Bacillati</taxon>
        <taxon>Actinomycetota</taxon>
        <taxon>Actinomycetes</taxon>
        <taxon>Kitasatosporales</taxon>
        <taxon>Streptomycetaceae</taxon>
        <taxon>Streptomyces</taxon>
    </lineage>
</organism>
<dbReference type="STRING" id="36818.BGK67_23865"/>
<sequence>MTDQSPEPRDPWAPLERPAVDLGKQQAAPGAPSVHDQPTLAGMPGAAAPQPAPQSAAPQSAPAPAVPPAYGYPAQPDPGGYGYPTAPSAVPGYGYPGDTGYQAVPGYPGYPGYSGYQGTSGYPLYATPKSNGFGVTALVLGILSVVGCITSFLAIGIGIGAVVFGALGKGKATRGEADNGGMALAGIILGAIGIVLGGLMLLAMFVPFLEGDWDDGSRYDSPYSDSREREKI</sequence>
<keyword evidence="4" id="KW-1185">Reference proteome</keyword>
<keyword evidence="2" id="KW-1133">Transmembrane helix</keyword>
<dbReference type="EMBL" id="MEHK01000001">
    <property type="protein sequence ID" value="OEJ33968.1"/>
    <property type="molecule type" value="Genomic_DNA"/>
</dbReference>
<evidence type="ECO:0000313" key="4">
    <source>
        <dbReference type="Proteomes" id="UP000095705"/>
    </source>
</evidence>
<dbReference type="OrthoDB" id="4338073at2"/>
<comment type="caution">
    <text evidence="3">The sequence shown here is derived from an EMBL/GenBank/DDBJ whole genome shotgun (WGS) entry which is preliminary data.</text>
</comment>
<evidence type="ECO:0008006" key="5">
    <source>
        <dbReference type="Google" id="ProtNLM"/>
    </source>
</evidence>
<protein>
    <recommendedName>
        <fullName evidence="5">DUF4190 domain-containing protein</fullName>
    </recommendedName>
</protein>
<evidence type="ECO:0000313" key="3">
    <source>
        <dbReference type="EMBL" id="OEJ33968.1"/>
    </source>
</evidence>
<proteinExistence type="predicted"/>